<dbReference type="Pfam" id="PF12032">
    <property type="entry name" value="CLIP"/>
    <property type="match status" value="2"/>
</dbReference>
<dbReference type="EC" id="3.4.21.-" evidence="9"/>
<dbReference type="PRINTS" id="PR00722">
    <property type="entry name" value="CHYMOTRYPSIN"/>
</dbReference>
<feature type="domain" description="Clip" evidence="12">
    <location>
        <begin position="26"/>
        <end position="79"/>
    </location>
</feature>
<dbReference type="InterPro" id="IPR018114">
    <property type="entry name" value="TRYPSIN_HIS"/>
</dbReference>
<keyword evidence="6" id="KW-1015">Disulfide bond</keyword>
<evidence type="ECO:0000313" key="14">
    <source>
        <dbReference type="Proteomes" id="UP001153636"/>
    </source>
</evidence>
<dbReference type="InterPro" id="IPR009003">
    <property type="entry name" value="Peptidase_S1_PA"/>
</dbReference>
<dbReference type="FunFam" id="2.40.10.10:FF:000028">
    <property type="entry name" value="Serine protease easter"/>
    <property type="match status" value="1"/>
</dbReference>
<evidence type="ECO:0000259" key="11">
    <source>
        <dbReference type="PROSITE" id="PS50240"/>
    </source>
</evidence>
<dbReference type="FunFam" id="2.40.10.10:FF:000084">
    <property type="entry name" value="Serine protease easter"/>
    <property type="match status" value="1"/>
</dbReference>
<dbReference type="SMART" id="SM00020">
    <property type="entry name" value="Tryp_SPc"/>
    <property type="match status" value="1"/>
</dbReference>
<evidence type="ECO:0000256" key="5">
    <source>
        <dbReference type="ARBA" id="ARBA00023145"/>
    </source>
</evidence>
<gene>
    <name evidence="13" type="ORF">PSYICH_LOCUS10416</name>
</gene>
<feature type="domain" description="Peptidase S1" evidence="11">
    <location>
        <begin position="227"/>
        <end position="490"/>
    </location>
</feature>
<dbReference type="Proteomes" id="UP001153636">
    <property type="component" value="Chromosome 4"/>
</dbReference>
<dbReference type="InterPro" id="IPR001254">
    <property type="entry name" value="Trypsin_dom"/>
</dbReference>
<dbReference type="OrthoDB" id="9028152at2759"/>
<protein>
    <recommendedName>
        <fullName evidence="10">CLIP domain-containing serine protease</fullName>
        <ecNumber evidence="9">3.4.21.-</ecNumber>
    </recommendedName>
</protein>
<dbReference type="GO" id="GO:0035008">
    <property type="term" value="P:positive regulation of melanization defense response"/>
    <property type="evidence" value="ECO:0007669"/>
    <property type="project" value="UniProtKB-ARBA"/>
</dbReference>
<evidence type="ECO:0000256" key="10">
    <source>
        <dbReference type="RuleBase" id="RU366078"/>
    </source>
</evidence>
<evidence type="ECO:0000256" key="1">
    <source>
        <dbReference type="ARBA" id="ARBA00022670"/>
    </source>
</evidence>
<evidence type="ECO:0000256" key="4">
    <source>
        <dbReference type="ARBA" id="ARBA00022825"/>
    </source>
</evidence>
<comment type="domain">
    <text evidence="10">The clip domain consists of 35-55 residues which are 'knitted' together usually by 3 conserved disulfide bonds forming a clip-like compact structure.</text>
</comment>
<evidence type="ECO:0000256" key="8">
    <source>
        <dbReference type="ARBA" id="ARBA00024195"/>
    </source>
</evidence>
<dbReference type="Gene3D" id="3.30.1640.30">
    <property type="match status" value="2"/>
</dbReference>
<keyword evidence="10" id="KW-0964">Secreted</keyword>
<feature type="signal peptide" evidence="10">
    <location>
        <begin position="1"/>
        <end position="24"/>
    </location>
</feature>
<evidence type="ECO:0000256" key="3">
    <source>
        <dbReference type="ARBA" id="ARBA00022801"/>
    </source>
</evidence>
<dbReference type="PROSITE" id="PS00135">
    <property type="entry name" value="TRYPSIN_SER"/>
    <property type="match status" value="1"/>
</dbReference>
<keyword evidence="4 9" id="KW-0720">Serine protease</keyword>
<keyword evidence="14" id="KW-1185">Reference proteome</keyword>
<dbReference type="Pfam" id="PF00089">
    <property type="entry name" value="Trypsin"/>
    <property type="match status" value="1"/>
</dbReference>
<evidence type="ECO:0000259" key="12">
    <source>
        <dbReference type="PROSITE" id="PS51888"/>
    </source>
</evidence>
<dbReference type="GO" id="GO:0004252">
    <property type="term" value="F:serine-type endopeptidase activity"/>
    <property type="evidence" value="ECO:0007669"/>
    <property type="project" value="UniProtKB-UniRule"/>
</dbReference>
<dbReference type="InterPro" id="IPR043504">
    <property type="entry name" value="Peptidase_S1_PA_chymotrypsin"/>
</dbReference>
<dbReference type="InterPro" id="IPR051487">
    <property type="entry name" value="Ser/Thr_Proteases_Immune/Dev"/>
</dbReference>
<keyword evidence="1 9" id="KW-0645">Protease</keyword>
<dbReference type="FunFam" id="3.30.1640.30:FF:000001">
    <property type="entry name" value="Serine protease 7"/>
    <property type="match status" value="2"/>
</dbReference>
<name>A0A9P0D596_9CUCU</name>
<evidence type="ECO:0000256" key="2">
    <source>
        <dbReference type="ARBA" id="ARBA00022729"/>
    </source>
</evidence>
<sequence>MAENNVFGIIVFMIGLLSLYNAKSEPCNTPSHEPGDCKRITKCQSLFAILQNMTITPEDADYLKRSQCGLEGRLPKVCCPLRTINMNNRRLDYTTTTLRPNHINSRRLDYTTTTLRPYVNTDENKIHPCYTPNNEQGDCKRITKCESLFTIVINRPIKSEDADYIRRSQCGFDEGLPKVCCPLRANPVNITTTRKPDIDTYAIARPADSPLLPSTEECGLVIIPDKIHGGDRAELEEYPWMALIEYERADRSRGFYCGGALISKRYVLTAAHCVKGRDLPKNWKLVGVRLGEYDTDTPIDCVTKGNRKICAPAPVNVLVEERIAHELYNPFDFNHYHDIALLRLARDVSYSSYVRPICLPKTSVVQEKTYTDKKLTVAGWGRTENETISNFKLKLDVPFKENIQCSRTYSQVGLVLSNAQLCAGGEKGKDSCKGDSGGPLMAINVDETYQLNWFVIGVISFGPTPCALENLPGIYTKVANYVPWIVSKMKA</sequence>
<keyword evidence="5" id="KW-0865">Zymogen</keyword>
<keyword evidence="3 9" id="KW-0378">Hydrolase</keyword>
<dbReference type="GO" id="GO:0006508">
    <property type="term" value="P:proteolysis"/>
    <property type="evidence" value="ECO:0007669"/>
    <property type="project" value="UniProtKB-KW"/>
</dbReference>
<feature type="domain" description="Clip" evidence="12">
    <location>
        <begin position="128"/>
        <end position="181"/>
    </location>
</feature>
<dbReference type="PANTHER" id="PTHR24256">
    <property type="entry name" value="TRYPTASE-RELATED"/>
    <property type="match status" value="1"/>
</dbReference>
<dbReference type="Gene3D" id="2.40.10.10">
    <property type="entry name" value="Trypsin-like serine proteases"/>
    <property type="match status" value="2"/>
</dbReference>
<feature type="chain" id="PRO_5040545875" description="CLIP domain-containing serine protease" evidence="10">
    <location>
        <begin position="25"/>
        <end position="491"/>
    </location>
</feature>
<dbReference type="GO" id="GO:0005576">
    <property type="term" value="C:extracellular region"/>
    <property type="evidence" value="ECO:0007669"/>
    <property type="project" value="UniProtKB-SubCell"/>
</dbReference>
<evidence type="ECO:0000313" key="13">
    <source>
        <dbReference type="EMBL" id="CAH1110126.1"/>
    </source>
</evidence>
<organism evidence="13 14">
    <name type="scientific">Psylliodes chrysocephalus</name>
    <dbReference type="NCBI Taxonomy" id="3402493"/>
    <lineage>
        <taxon>Eukaryota</taxon>
        <taxon>Metazoa</taxon>
        <taxon>Ecdysozoa</taxon>
        <taxon>Arthropoda</taxon>
        <taxon>Hexapoda</taxon>
        <taxon>Insecta</taxon>
        <taxon>Pterygota</taxon>
        <taxon>Neoptera</taxon>
        <taxon>Endopterygota</taxon>
        <taxon>Coleoptera</taxon>
        <taxon>Polyphaga</taxon>
        <taxon>Cucujiformia</taxon>
        <taxon>Chrysomeloidea</taxon>
        <taxon>Chrysomelidae</taxon>
        <taxon>Galerucinae</taxon>
        <taxon>Alticini</taxon>
        <taxon>Psylliodes</taxon>
    </lineage>
</organism>
<evidence type="ECO:0000256" key="6">
    <source>
        <dbReference type="ARBA" id="ARBA00023157"/>
    </source>
</evidence>
<dbReference type="SUPFAM" id="SSF50494">
    <property type="entry name" value="Trypsin-like serine proteases"/>
    <property type="match status" value="1"/>
</dbReference>
<dbReference type="AlphaFoldDB" id="A0A9P0D596"/>
<proteinExistence type="inferred from homology"/>
<evidence type="ECO:0000256" key="7">
    <source>
        <dbReference type="ARBA" id="ARBA00023180"/>
    </source>
</evidence>
<dbReference type="PROSITE" id="PS51888">
    <property type="entry name" value="CLIP"/>
    <property type="match status" value="2"/>
</dbReference>
<dbReference type="EMBL" id="OV651816">
    <property type="protein sequence ID" value="CAH1110126.1"/>
    <property type="molecule type" value="Genomic_DNA"/>
</dbReference>
<reference evidence="13" key="1">
    <citation type="submission" date="2022-01" db="EMBL/GenBank/DDBJ databases">
        <authorList>
            <person name="King R."/>
        </authorList>
    </citation>
    <scope>NUCLEOTIDE SEQUENCE</scope>
</reference>
<evidence type="ECO:0000256" key="9">
    <source>
        <dbReference type="RuleBase" id="RU363034"/>
    </source>
</evidence>
<dbReference type="PROSITE" id="PS00134">
    <property type="entry name" value="TRYPSIN_HIS"/>
    <property type="match status" value="1"/>
</dbReference>
<dbReference type="InterPro" id="IPR001314">
    <property type="entry name" value="Peptidase_S1A"/>
</dbReference>
<dbReference type="PROSITE" id="PS50240">
    <property type="entry name" value="TRYPSIN_DOM"/>
    <property type="match status" value="1"/>
</dbReference>
<dbReference type="InterPro" id="IPR038565">
    <property type="entry name" value="CLIP_sf"/>
</dbReference>
<dbReference type="InterPro" id="IPR022700">
    <property type="entry name" value="CLIP"/>
</dbReference>
<keyword evidence="2 10" id="KW-0732">Signal</keyword>
<dbReference type="CDD" id="cd00190">
    <property type="entry name" value="Tryp_SPc"/>
    <property type="match status" value="1"/>
</dbReference>
<keyword evidence="7" id="KW-0325">Glycoprotein</keyword>
<comment type="similarity">
    <text evidence="8 10">Belongs to the peptidase S1 family. CLIP subfamily.</text>
</comment>
<dbReference type="SMART" id="SM00680">
    <property type="entry name" value="CLIP"/>
    <property type="match status" value="2"/>
</dbReference>
<comment type="subcellular location">
    <subcellularLocation>
        <location evidence="10">Secreted</location>
    </subcellularLocation>
</comment>
<dbReference type="InterPro" id="IPR033116">
    <property type="entry name" value="TRYPSIN_SER"/>
</dbReference>
<accession>A0A9P0D596</accession>